<keyword evidence="2" id="KW-0539">Nucleus</keyword>
<reference evidence="5 6" key="1">
    <citation type="submission" date="2024-09" db="EMBL/GenBank/DDBJ databases">
        <title>Chromosome-scale assembly of Riccia fluitans.</title>
        <authorList>
            <person name="Paukszto L."/>
            <person name="Sawicki J."/>
            <person name="Karawczyk K."/>
            <person name="Piernik-Szablinska J."/>
            <person name="Szczecinska M."/>
            <person name="Mazdziarz M."/>
        </authorList>
    </citation>
    <scope>NUCLEOTIDE SEQUENCE [LARGE SCALE GENOMIC DNA]</scope>
    <source>
        <strain evidence="5">Rf_01</strain>
        <tissue evidence="5">Aerial parts of the thallus</tissue>
    </source>
</reference>
<comment type="subcellular location">
    <subcellularLocation>
        <location evidence="1">Nucleus</location>
    </subcellularLocation>
</comment>
<keyword evidence="6" id="KW-1185">Reference proteome</keyword>
<dbReference type="GO" id="GO:0005634">
    <property type="term" value="C:nucleus"/>
    <property type="evidence" value="ECO:0007669"/>
    <property type="project" value="UniProtKB-SubCell"/>
</dbReference>
<evidence type="ECO:0000256" key="1">
    <source>
        <dbReference type="ARBA" id="ARBA00004123"/>
    </source>
</evidence>
<dbReference type="PANTHER" id="PTHR21712:SF29">
    <property type="entry name" value="PRE-RRNA-PROCESSING PROTEIN FHL1"/>
    <property type="match status" value="1"/>
</dbReference>
<feature type="compositionally biased region" description="Low complexity" evidence="3">
    <location>
        <begin position="209"/>
        <end position="231"/>
    </location>
</feature>
<dbReference type="AlphaFoldDB" id="A0ABD1YY08"/>
<gene>
    <name evidence="5" type="ORF">R1flu_006153</name>
</gene>
<dbReference type="PROSITE" id="PS50006">
    <property type="entry name" value="FHA_DOMAIN"/>
    <property type="match status" value="1"/>
</dbReference>
<sequence length="416" mass="46353">MTSYSRGTKVYVKEAGFDFTPSWNLHLESFEETGRREDVRRSMRLLGYRQSLEEVEIASSWSVRLQLGSRRVIHKQCVRLDNSFKRDCWKYSMGDLEAGFAKLQGEDFEYYMQTYSIILGRNSKKSSVDVDLAGLGGGMNISRQHARIFYDFEKRRFVLEVLGKNGCYVEGVLHLPGAAPVKLDSQDLLQIGDKKFYFLLPAKKLASRTATSASPATGASRKRSANSAKASVSLKSGLEDSSHLLQSSKKSRASGKPEAAGARDKKSSSVWMGHDQEGITAAGSSSAQVISSHSEHKGDMRRRGEESGFSQVKVEERDVVSAITKVLQELCAPGEWMPMARLNNELSEHYSHLVSQSKLRRVVLAQEISTVDGESRVKPWAGLLVLLRKYPQHFVINTKLKGRITAEYVALVSDGM</sequence>
<feature type="compositionally biased region" description="Basic and acidic residues" evidence="3">
    <location>
        <begin position="293"/>
        <end position="306"/>
    </location>
</feature>
<feature type="region of interest" description="Disordered" evidence="3">
    <location>
        <begin position="209"/>
        <end position="310"/>
    </location>
</feature>
<accession>A0ABD1YY08</accession>
<proteinExistence type="predicted"/>
<dbReference type="Gene3D" id="2.60.200.20">
    <property type="match status" value="1"/>
</dbReference>
<organism evidence="5 6">
    <name type="scientific">Riccia fluitans</name>
    <dbReference type="NCBI Taxonomy" id="41844"/>
    <lineage>
        <taxon>Eukaryota</taxon>
        <taxon>Viridiplantae</taxon>
        <taxon>Streptophyta</taxon>
        <taxon>Embryophyta</taxon>
        <taxon>Marchantiophyta</taxon>
        <taxon>Marchantiopsida</taxon>
        <taxon>Marchantiidae</taxon>
        <taxon>Marchantiales</taxon>
        <taxon>Ricciaceae</taxon>
        <taxon>Riccia</taxon>
    </lineage>
</organism>
<dbReference type="FunFam" id="2.60.200.20:FF:000014">
    <property type="entry name" value="FHA domain-containing protein FHA2"/>
    <property type="match status" value="1"/>
</dbReference>
<evidence type="ECO:0000313" key="5">
    <source>
        <dbReference type="EMBL" id="KAL2634674.1"/>
    </source>
</evidence>
<feature type="domain" description="FHA" evidence="4">
    <location>
        <begin position="117"/>
        <end position="174"/>
    </location>
</feature>
<comment type="caution">
    <text evidence="5">The sequence shown here is derived from an EMBL/GenBank/DDBJ whole genome shotgun (WGS) entry which is preliminary data.</text>
</comment>
<dbReference type="Pfam" id="PF00498">
    <property type="entry name" value="FHA"/>
    <property type="match status" value="1"/>
</dbReference>
<dbReference type="SUPFAM" id="SSF49879">
    <property type="entry name" value="SMAD/FHA domain"/>
    <property type="match status" value="1"/>
</dbReference>
<dbReference type="InterPro" id="IPR000253">
    <property type="entry name" value="FHA_dom"/>
</dbReference>
<dbReference type="CDD" id="cd22701">
    <property type="entry name" value="FHA_FKH1-like"/>
    <property type="match status" value="1"/>
</dbReference>
<dbReference type="EMBL" id="JBHFFA010000003">
    <property type="protein sequence ID" value="KAL2634674.1"/>
    <property type="molecule type" value="Genomic_DNA"/>
</dbReference>
<evidence type="ECO:0000313" key="6">
    <source>
        <dbReference type="Proteomes" id="UP001605036"/>
    </source>
</evidence>
<evidence type="ECO:0000256" key="3">
    <source>
        <dbReference type="SAM" id="MobiDB-lite"/>
    </source>
</evidence>
<dbReference type="Proteomes" id="UP001605036">
    <property type="component" value="Unassembled WGS sequence"/>
</dbReference>
<dbReference type="PANTHER" id="PTHR21712">
    <property type="entry name" value="PRE-RRNA-PROCESSING PROTEIN FHL1"/>
    <property type="match status" value="1"/>
</dbReference>
<dbReference type="InterPro" id="IPR008984">
    <property type="entry name" value="SMAD_FHA_dom_sf"/>
</dbReference>
<evidence type="ECO:0000259" key="4">
    <source>
        <dbReference type="PROSITE" id="PS50006"/>
    </source>
</evidence>
<dbReference type="InterPro" id="IPR045178">
    <property type="entry name" value="Fhl1/FHA1"/>
</dbReference>
<evidence type="ECO:0000256" key="2">
    <source>
        <dbReference type="ARBA" id="ARBA00023242"/>
    </source>
</evidence>
<feature type="compositionally biased region" description="Polar residues" evidence="3">
    <location>
        <begin position="282"/>
        <end position="292"/>
    </location>
</feature>
<name>A0ABD1YY08_9MARC</name>
<protein>
    <recommendedName>
        <fullName evidence="4">FHA domain-containing protein</fullName>
    </recommendedName>
</protein>
<dbReference type="SMART" id="SM00240">
    <property type="entry name" value="FHA"/>
    <property type="match status" value="1"/>
</dbReference>